<keyword evidence="1" id="KW-0472">Membrane</keyword>
<accession>A0A848KRE2</accession>
<organism evidence="2 3">
    <name type="scientific">Gordonia asplenii</name>
    <dbReference type="NCBI Taxonomy" id="2725283"/>
    <lineage>
        <taxon>Bacteria</taxon>
        <taxon>Bacillati</taxon>
        <taxon>Actinomycetota</taxon>
        <taxon>Actinomycetes</taxon>
        <taxon>Mycobacteriales</taxon>
        <taxon>Gordoniaceae</taxon>
        <taxon>Gordonia</taxon>
    </lineage>
</organism>
<keyword evidence="1" id="KW-0812">Transmembrane</keyword>
<evidence type="ECO:0000313" key="3">
    <source>
        <dbReference type="Proteomes" id="UP000550729"/>
    </source>
</evidence>
<evidence type="ECO:0008006" key="4">
    <source>
        <dbReference type="Google" id="ProtNLM"/>
    </source>
</evidence>
<feature type="transmembrane region" description="Helical" evidence="1">
    <location>
        <begin position="12"/>
        <end position="31"/>
    </location>
</feature>
<proteinExistence type="predicted"/>
<comment type="caution">
    <text evidence="2">The sequence shown here is derived from an EMBL/GenBank/DDBJ whole genome shotgun (WGS) entry which is preliminary data.</text>
</comment>
<dbReference type="AlphaFoldDB" id="A0A848KRE2"/>
<feature type="transmembrane region" description="Helical" evidence="1">
    <location>
        <begin position="93"/>
        <end position="116"/>
    </location>
</feature>
<name>A0A848KRE2_9ACTN</name>
<dbReference type="EMBL" id="JABBNB010000005">
    <property type="protein sequence ID" value="NMO00970.1"/>
    <property type="molecule type" value="Genomic_DNA"/>
</dbReference>
<gene>
    <name evidence="2" type="ORF">HH308_07050</name>
</gene>
<feature type="transmembrane region" description="Helical" evidence="1">
    <location>
        <begin position="140"/>
        <end position="163"/>
    </location>
</feature>
<keyword evidence="1" id="KW-1133">Transmembrane helix</keyword>
<dbReference type="RefSeq" id="WP_170193462.1">
    <property type="nucleotide sequence ID" value="NZ_JABBNB010000005.1"/>
</dbReference>
<evidence type="ECO:0000313" key="2">
    <source>
        <dbReference type="EMBL" id="NMO00970.1"/>
    </source>
</evidence>
<dbReference type="Proteomes" id="UP000550729">
    <property type="component" value="Unassembled WGS sequence"/>
</dbReference>
<keyword evidence="3" id="KW-1185">Reference proteome</keyword>
<reference evidence="2 3" key="1">
    <citation type="submission" date="2020-04" db="EMBL/GenBank/DDBJ databases">
        <title>Gordonia sp. nov. TBRC 11910.</title>
        <authorList>
            <person name="Suriyachadkun C."/>
        </authorList>
    </citation>
    <scope>NUCLEOTIDE SEQUENCE [LARGE SCALE GENOMIC DNA]</scope>
    <source>
        <strain evidence="2 3">TBRC 11910</strain>
    </source>
</reference>
<protein>
    <recommendedName>
        <fullName evidence="4">Tryptophan-associated transmembrane protein</fullName>
    </recommendedName>
</protein>
<feature type="transmembrane region" description="Helical" evidence="1">
    <location>
        <begin position="68"/>
        <end position="86"/>
    </location>
</feature>
<evidence type="ECO:0000256" key="1">
    <source>
        <dbReference type="SAM" id="Phobius"/>
    </source>
</evidence>
<sequence length="169" mass="17361">MRTTDLRKWCPPILLVGGLVLFGLAFATWGVGTQGVQPTVTGLGKVSVRGLTADDVAFLQAHTGRPGLVSLVLGIVIAISAVLSWWRTELHRVASAVAAIVALATAIWAMLTVWSLESKLFDAAVNDALGGGSSVLRPGWGLIGTIVVAGVCAVVGVSAATYLTGEAKV</sequence>